<evidence type="ECO:0000256" key="1">
    <source>
        <dbReference type="SAM" id="Phobius"/>
    </source>
</evidence>
<comment type="caution">
    <text evidence="3">The sequence shown here is derived from an EMBL/GenBank/DDBJ whole genome shotgun (WGS) entry which is preliminary data.</text>
</comment>
<feature type="transmembrane region" description="Helical" evidence="1">
    <location>
        <begin position="6"/>
        <end position="26"/>
    </location>
</feature>
<feature type="domain" description="SHOCT" evidence="2">
    <location>
        <begin position="42"/>
        <end position="67"/>
    </location>
</feature>
<evidence type="ECO:0000259" key="2">
    <source>
        <dbReference type="Pfam" id="PF09851"/>
    </source>
</evidence>
<name>A0A0S7WDF4_UNCT6</name>
<sequence>MWFGFGGAFMWLIYIALVALVIYFLVRSAKSKSTESSATETPMDILKKRYAGGEITKKEFEKIKKDLQD</sequence>
<keyword evidence="1" id="KW-1133">Transmembrane helix</keyword>
<keyword evidence="1" id="KW-0812">Transmembrane</keyword>
<organism evidence="3 4">
    <name type="scientific">candidate division TA06 bacterium DG_26</name>
    <dbReference type="NCBI Taxonomy" id="1703771"/>
    <lineage>
        <taxon>Bacteria</taxon>
        <taxon>Bacteria division TA06</taxon>
    </lineage>
</organism>
<reference evidence="3 4" key="1">
    <citation type="journal article" date="2015" name="Microbiome">
        <title>Genomic resolution of linkages in carbon, nitrogen, and sulfur cycling among widespread estuary sediment bacteria.</title>
        <authorList>
            <person name="Baker B.J."/>
            <person name="Lazar C.S."/>
            <person name="Teske A.P."/>
            <person name="Dick G.J."/>
        </authorList>
    </citation>
    <scope>NUCLEOTIDE SEQUENCE [LARGE SCALE GENOMIC DNA]</scope>
    <source>
        <strain evidence="3">DG_26</strain>
    </source>
</reference>
<proteinExistence type="predicted"/>
<dbReference type="Pfam" id="PF09851">
    <property type="entry name" value="SHOCT"/>
    <property type="match status" value="1"/>
</dbReference>
<keyword evidence="1" id="KW-0472">Membrane</keyword>
<protein>
    <recommendedName>
        <fullName evidence="2">SHOCT domain-containing protein</fullName>
    </recommendedName>
</protein>
<dbReference type="EMBL" id="LIZT01000134">
    <property type="protein sequence ID" value="KPJ48193.1"/>
    <property type="molecule type" value="Genomic_DNA"/>
</dbReference>
<dbReference type="Proteomes" id="UP000051124">
    <property type="component" value="Unassembled WGS sequence"/>
</dbReference>
<accession>A0A0S7WDF4</accession>
<dbReference type="InterPro" id="IPR018649">
    <property type="entry name" value="SHOCT"/>
</dbReference>
<evidence type="ECO:0000313" key="4">
    <source>
        <dbReference type="Proteomes" id="UP000051124"/>
    </source>
</evidence>
<dbReference type="AlphaFoldDB" id="A0A0S7WDF4"/>
<gene>
    <name evidence="3" type="ORF">AMJ40_07960</name>
</gene>
<evidence type="ECO:0000313" key="3">
    <source>
        <dbReference type="EMBL" id="KPJ48193.1"/>
    </source>
</evidence>